<dbReference type="RefSeq" id="WP_175133684.1">
    <property type="nucleotide sequence ID" value="NZ_CADIJV010000015.1"/>
</dbReference>
<keyword evidence="3" id="KW-1185">Reference proteome</keyword>
<evidence type="ECO:0000313" key="2">
    <source>
        <dbReference type="EMBL" id="CAB3872483.1"/>
    </source>
</evidence>
<name>A0A6S7DZ50_9BURK</name>
<sequence>MSTLLKSLLRALLDLLILIAGLPFLVAGFLRHKISAHRATESPRLVWQSTPIKSLAYMARAMAERGYLSETAVTELYVINRREDFDHLLFPAVSRGRLVDYLCSRWMAYRFFAYSLSRYDVFFMYFDGGVLRNTLLAPLELKLLRLAGKKIVVMPYGSDAFVYDQMSDPLWRHGLMMSYPDMGNHAARVQRRIRRMTHDADVVVGCLVHFTSLPRWDILPLTCYPVDTQRIQPFSPPATSGPIRIAHAANHRGVKGTEFLERAVQTLRAEGLDIQLDLIERVPNHEALERIGRADIYVDQLVMGYALAALEGLALGRVVISPVDGLPATDLFRTYSYLDECPIVSAGQRTIETVLRDLIVRRAEWPEISARSRAFVEKRHSFEASADMFSAILDRVWSGKTVDLINFYHPLLERTRDDAHMLS</sequence>
<evidence type="ECO:0000256" key="1">
    <source>
        <dbReference type="SAM" id="Phobius"/>
    </source>
</evidence>
<keyword evidence="1" id="KW-0812">Transmembrane</keyword>
<evidence type="ECO:0000313" key="3">
    <source>
        <dbReference type="Proteomes" id="UP000494203"/>
    </source>
</evidence>
<evidence type="ECO:0008006" key="4">
    <source>
        <dbReference type="Google" id="ProtNLM"/>
    </source>
</evidence>
<dbReference type="EMBL" id="CADIKZ010000007">
    <property type="protein sequence ID" value="CAB3872483.1"/>
    <property type="molecule type" value="Genomic_DNA"/>
</dbReference>
<gene>
    <name evidence="2" type="ORF">LMG26788_02850</name>
</gene>
<keyword evidence="1" id="KW-0472">Membrane</keyword>
<organism evidence="2 3">
    <name type="scientific">Achromobacter pulmonis</name>
    <dbReference type="NCBI Taxonomy" id="1389932"/>
    <lineage>
        <taxon>Bacteria</taxon>
        <taxon>Pseudomonadati</taxon>
        <taxon>Pseudomonadota</taxon>
        <taxon>Betaproteobacteria</taxon>
        <taxon>Burkholderiales</taxon>
        <taxon>Alcaligenaceae</taxon>
        <taxon>Achromobacter</taxon>
    </lineage>
</organism>
<proteinExistence type="predicted"/>
<dbReference type="SUPFAM" id="SSF53756">
    <property type="entry name" value="UDP-Glycosyltransferase/glycogen phosphorylase"/>
    <property type="match status" value="1"/>
</dbReference>
<accession>A0A6S7DZ50</accession>
<reference evidence="2 3" key="1">
    <citation type="submission" date="2020-04" db="EMBL/GenBank/DDBJ databases">
        <authorList>
            <person name="De Canck E."/>
        </authorList>
    </citation>
    <scope>NUCLEOTIDE SEQUENCE [LARGE SCALE GENOMIC DNA]</scope>
    <source>
        <strain evidence="2 3">LMG 26788</strain>
    </source>
</reference>
<dbReference type="AlphaFoldDB" id="A0A6S7DZ50"/>
<protein>
    <recommendedName>
        <fullName evidence="4">Glycosyltransferase</fullName>
    </recommendedName>
</protein>
<feature type="transmembrane region" description="Helical" evidence="1">
    <location>
        <begin position="12"/>
        <end position="30"/>
    </location>
</feature>
<dbReference type="Proteomes" id="UP000494203">
    <property type="component" value="Unassembled WGS sequence"/>
</dbReference>
<keyword evidence="1" id="KW-1133">Transmembrane helix</keyword>